<name>A0A225VND4_9STRA</name>
<protein>
    <submittedName>
        <fullName evidence="1">Reverse transcriptase</fullName>
    </submittedName>
</protein>
<sequence length="111" mass="12159">MLRLDQSDLLFYCPTPKEAAADRDKLMRLMMVAIKGSIAPMIGSAIISTGEGYTRVTAICKGRPRIQGESPGNLQAKYPFLIIAMDHIPSLPGSFNGNTELLIFVDPFDTK</sequence>
<comment type="caution">
    <text evidence="1">The sequence shown here is derived from an EMBL/GenBank/DDBJ whole genome shotgun (WGS) entry which is preliminary data.</text>
</comment>
<dbReference type="Proteomes" id="UP000198211">
    <property type="component" value="Unassembled WGS sequence"/>
</dbReference>
<dbReference type="AlphaFoldDB" id="A0A225VND4"/>
<keyword evidence="2" id="KW-1185">Reference proteome</keyword>
<proteinExistence type="predicted"/>
<keyword evidence="1" id="KW-0695">RNA-directed DNA polymerase</keyword>
<accession>A0A225VND4</accession>
<keyword evidence="1" id="KW-0808">Transferase</keyword>
<keyword evidence="1" id="KW-0548">Nucleotidyltransferase</keyword>
<evidence type="ECO:0000313" key="2">
    <source>
        <dbReference type="Proteomes" id="UP000198211"/>
    </source>
</evidence>
<reference evidence="2" key="1">
    <citation type="submission" date="2017-03" db="EMBL/GenBank/DDBJ databases">
        <title>Phytopthora megakarya and P. palmivora, two closely related causual agents of cacao black pod achieved similar genome size and gene model numbers by different mechanisms.</title>
        <authorList>
            <person name="Ali S."/>
            <person name="Shao J."/>
            <person name="Larry D.J."/>
            <person name="Kronmiller B."/>
            <person name="Shen D."/>
            <person name="Strem M.D."/>
            <person name="Melnick R.L."/>
            <person name="Guiltinan M.J."/>
            <person name="Tyler B.M."/>
            <person name="Meinhardt L.W."/>
            <person name="Bailey B.A."/>
        </authorList>
    </citation>
    <scope>NUCLEOTIDE SEQUENCE [LARGE SCALE GENOMIC DNA]</scope>
    <source>
        <strain evidence="2">zdho120</strain>
    </source>
</reference>
<organism evidence="1 2">
    <name type="scientific">Phytophthora megakarya</name>
    <dbReference type="NCBI Taxonomy" id="4795"/>
    <lineage>
        <taxon>Eukaryota</taxon>
        <taxon>Sar</taxon>
        <taxon>Stramenopiles</taxon>
        <taxon>Oomycota</taxon>
        <taxon>Peronosporomycetes</taxon>
        <taxon>Peronosporales</taxon>
        <taxon>Peronosporaceae</taxon>
        <taxon>Phytophthora</taxon>
    </lineage>
</organism>
<gene>
    <name evidence="1" type="ORF">PHMEG_00021090</name>
</gene>
<evidence type="ECO:0000313" key="1">
    <source>
        <dbReference type="EMBL" id="OWZ06624.1"/>
    </source>
</evidence>
<dbReference type="EMBL" id="NBNE01003881">
    <property type="protein sequence ID" value="OWZ06624.1"/>
    <property type="molecule type" value="Genomic_DNA"/>
</dbReference>
<dbReference type="GO" id="GO:0003964">
    <property type="term" value="F:RNA-directed DNA polymerase activity"/>
    <property type="evidence" value="ECO:0007669"/>
    <property type="project" value="UniProtKB-KW"/>
</dbReference>